<feature type="compositionally biased region" description="Low complexity" evidence="4">
    <location>
        <begin position="215"/>
        <end position="232"/>
    </location>
</feature>
<comment type="caution">
    <text evidence="5">The sequence shown here is derived from an EMBL/GenBank/DDBJ whole genome shotgun (WGS) entry which is preliminary data.</text>
</comment>
<sequence length="917" mass="100330">MATSNKTGLKAQTQCLEVCHKTTSFIDRISVHILECLTASKQLPHGFETLAHDFLDICQILFSIEAGLGEYNRTGQRFPPELITELCLKFRVTQADFQMLDQMLSKVLGHTSGMKRAWGKMFGDQDIKKLTMALGKTRESLRMSSLIFQWSLGSEKVEREMGIGYTGLAAALDRMDHKAGIASNGSARSGGNNGIQHQMPAVMPYDVADDQNSFQQQQQLHQQPQQQLQQQPSWTNRSSSVQYKELPGRPGYSNDSRNPSSPGLHTTSTATSTNEWQYSAPNDMHDKTSMRSDNRSLMTGITESDTFLEDISHLDIGPGKAVRHKVEPANMPRIYARNSTAGSDTSNLKATFMSAVRGKNHKLVEQLLNRGVSPNTGPHVQALKEAIWAHDEELVRLLLVYGADPNDPGRDGVTPLFASVEKSFLAGATMLLKYGADPDLVAGPDLESPLSTAVMANMVGMSHLLLTYNGDANTITATGNTLPISAIKKKTPRKFIDCLLDYGSDPNAKSREGVTALFEAIQVGRADIVTSLLDHGADANLPGPKHMLWPATHRSACLEVLLSHGADPKKAPGIMELAVGFNNIESVRLLLKAGVNPDIKKDGIYTPLCTSIRDDRVDILRLLLSNGADPGVMASEYPTFKCVTHKRLHLLPILVEAGADLHSPKGILETAVSCKNMEALNWLLDQGLNPNDKSAKGMSPLTTAIREGRLDMVDLLLLRGADPHVRGQDWPICMAVRNPPILQRLLSEVAEPRAFKGVMEMAVSANQLDSVKLLLAAGISVEDKNGGVFSPLTTALREDRREIVAYLLTDGGADVNAPGEHLPIVKALRRYHGEDTEMMELLLDHGADPNKMYRGWNAIMQAVENGDPDVLEILSKKAGFDLEVQDEMGKTVVEMAASRGWTEAAQILKDGNIRLRK</sequence>
<dbReference type="Gene3D" id="1.25.40.20">
    <property type="entry name" value="Ankyrin repeat-containing domain"/>
    <property type="match status" value="3"/>
</dbReference>
<dbReference type="GO" id="GO:0005737">
    <property type="term" value="C:cytoplasm"/>
    <property type="evidence" value="ECO:0007669"/>
    <property type="project" value="TreeGrafter"/>
</dbReference>
<feature type="compositionally biased region" description="Polar residues" evidence="4">
    <location>
        <begin position="233"/>
        <end position="242"/>
    </location>
</feature>
<keyword evidence="6" id="KW-1185">Reference proteome</keyword>
<dbReference type="InterPro" id="IPR002110">
    <property type="entry name" value="Ankyrin_rpt"/>
</dbReference>
<feature type="region of interest" description="Disordered" evidence="4">
    <location>
        <begin position="211"/>
        <end position="291"/>
    </location>
</feature>
<feature type="repeat" description="ANK" evidence="3">
    <location>
        <begin position="512"/>
        <end position="544"/>
    </location>
</feature>
<feature type="compositionally biased region" description="Polar residues" evidence="4">
    <location>
        <begin position="253"/>
        <end position="280"/>
    </location>
</feature>
<evidence type="ECO:0000256" key="1">
    <source>
        <dbReference type="ARBA" id="ARBA00022737"/>
    </source>
</evidence>
<organism evidence="5 6">
    <name type="scientific">Lachnellula occidentalis</name>
    <dbReference type="NCBI Taxonomy" id="215460"/>
    <lineage>
        <taxon>Eukaryota</taxon>
        <taxon>Fungi</taxon>
        <taxon>Dikarya</taxon>
        <taxon>Ascomycota</taxon>
        <taxon>Pezizomycotina</taxon>
        <taxon>Leotiomycetes</taxon>
        <taxon>Helotiales</taxon>
        <taxon>Lachnaceae</taxon>
        <taxon>Lachnellula</taxon>
    </lineage>
</organism>
<dbReference type="SMART" id="SM00248">
    <property type="entry name" value="ANK"/>
    <property type="match status" value="14"/>
</dbReference>
<evidence type="ECO:0000256" key="4">
    <source>
        <dbReference type="SAM" id="MobiDB-lite"/>
    </source>
</evidence>
<dbReference type="AlphaFoldDB" id="A0A8H8RGW2"/>
<keyword evidence="2 3" id="KW-0040">ANK repeat</keyword>
<gene>
    <name evidence="5" type="primary">ANK1_2</name>
    <name evidence="5" type="ORF">LOCC1_G007981</name>
</gene>
<protein>
    <submittedName>
        <fullName evidence="5">Ankyrin</fullName>
    </submittedName>
</protein>
<dbReference type="PROSITE" id="PS50088">
    <property type="entry name" value="ANK_REPEAT"/>
    <property type="match status" value="2"/>
</dbReference>
<dbReference type="SUPFAM" id="SSF48403">
    <property type="entry name" value="Ankyrin repeat"/>
    <property type="match status" value="2"/>
</dbReference>
<dbReference type="InterPro" id="IPR036770">
    <property type="entry name" value="Ankyrin_rpt-contain_sf"/>
</dbReference>
<evidence type="ECO:0000313" key="5">
    <source>
        <dbReference type="EMBL" id="TVY35190.1"/>
    </source>
</evidence>
<dbReference type="Pfam" id="PF12796">
    <property type="entry name" value="Ank_2"/>
    <property type="match status" value="5"/>
</dbReference>
<evidence type="ECO:0000256" key="3">
    <source>
        <dbReference type="PROSITE-ProRule" id="PRU00023"/>
    </source>
</evidence>
<accession>A0A8H8RGW2</accession>
<keyword evidence="1" id="KW-0677">Repeat</keyword>
<dbReference type="PROSITE" id="PS50297">
    <property type="entry name" value="ANK_REP_REGION"/>
    <property type="match status" value="2"/>
</dbReference>
<feature type="non-terminal residue" evidence="5">
    <location>
        <position position="917"/>
    </location>
</feature>
<dbReference type="PANTHER" id="PTHR24198">
    <property type="entry name" value="ANKYRIN REPEAT AND PROTEIN KINASE DOMAIN-CONTAINING PROTEIN"/>
    <property type="match status" value="1"/>
</dbReference>
<dbReference type="OrthoDB" id="194358at2759"/>
<evidence type="ECO:0000256" key="2">
    <source>
        <dbReference type="ARBA" id="ARBA00023043"/>
    </source>
</evidence>
<dbReference type="Proteomes" id="UP000443090">
    <property type="component" value="Unassembled WGS sequence"/>
</dbReference>
<feature type="repeat" description="ANK" evidence="3">
    <location>
        <begin position="696"/>
        <end position="728"/>
    </location>
</feature>
<proteinExistence type="predicted"/>
<name>A0A8H8RGW2_9HELO</name>
<reference evidence="5 6" key="1">
    <citation type="submission" date="2018-05" db="EMBL/GenBank/DDBJ databases">
        <title>Genome sequencing and assembly of the regulated plant pathogen Lachnellula willkommii and related sister species for the development of diagnostic species identification markers.</title>
        <authorList>
            <person name="Giroux E."/>
            <person name="Bilodeau G."/>
        </authorList>
    </citation>
    <scope>NUCLEOTIDE SEQUENCE [LARGE SCALE GENOMIC DNA]</scope>
    <source>
        <strain evidence="5 6">CBS 160.35</strain>
    </source>
</reference>
<evidence type="ECO:0000313" key="6">
    <source>
        <dbReference type="Proteomes" id="UP000443090"/>
    </source>
</evidence>
<dbReference type="PANTHER" id="PTHR24198:SF165">
    <property type="entry name" value="ANKYRIN REPEAT-CONTAINING PROTEIN-RELATED"/>
    <property type="match status" value="1"/>
</dbReference>
<dbReference type="EMBL" id="QGMI01001016">
    <property type="protein sequence ID" value="TVY35190.1"/>
    <property type="molecule type" value="Genomic_DNA"/>
</dbReference>